<dbReference type="Proteomes" id="UP000604475">
    <property type="component" value="Unassembled WGS sequence"/>
</dbReference>
<keyword evidence="2" id="KW-0812">Transmembrane</keyword>
<dbReference type="InterPro" id="IPR052163">
    <property type="entry name" value="DGC-Regulatory_Protein"/>
</dbReference>
<feature type="transmembrane region" description="Helical" evidence="2">
    <location>
        <begin position="202"/>
        <end position="221"/>
    </location>
</feature>
<feature type="transmembrane region" description="Helical" evidence="2">
    <location>
        <begin position="298"/>
        <end position="321"/>
    </location>
</feature>
<feature type="transmembrane region" description="Helical" evidence="2">
    <location>
        <begin position="88"/>
        <end position="109"/>
    </location>
</feature>
<feature type="compositionally biased region" description="Low complexity" evidence="1">
    <location>
        <begin position="7"/>
        <end position="21"/>
    </location>
</feature>
<dbReference type="Pfam" id="PF00990">
    <property type="entry name" value="GGDEF"/>
    <property type="match status" value="1"/>
</dbReference>
<evidence type="ECO:0000313" key="5">
    <source>
        <dbReference type="Proteomes" id="UP000604475"/>
    </source>
</evidence>
<reference evidence="4" key="1">
    <citation type="submission" date="2020-12" db="EMBL/GenBank/DDBJ databases">
        <title>Genomic characterization of non-nitrogen-fixing Frankia strains.</title>
        <authorList>
            <person name="Carlos-Shanley C."/>
            <person name="Guerra T."/>
            <person name="Hahn D."/>
        </authorList>
    </citation>
    <scope>NUCLEOTIDE SEQUENCE</scope>
    <source>
        <strain evidence="4">CN6</strain>
    </source>
</reference>
<comment type="caution">
    <text evidence="4">The sequence shown here is derived from an EMBL/GenBank/DDBJ whole genome shotgun (WGS) entry which is preliminary data.</text>
</comment>
<dbReference type="InterPro" id="IPR029787">
    <property type="entry name" value="Nucleotide_cyclase"/>
</dbReference>
<feature type="region of interest" description="Disordered" evidence="1">
    <location>
        <begin position="1"/>
        <end position="21"/>
    </location>
</feature>
<feature type="transmembrane region" description="Helical" evidence="2">
    <location>
        <begin position="121"/>
        <end position="139"/>
    </location>
</feature>
<dbReference type="InterPro" id="IPR043128">
    <property type="entry name" value="Rev_trsase/Diguanyl_cyclase"/>
</dbReference>
<dbReference type="RefSeq" id="WP_203006338.1">
    <property type="nucleotide sequence ID" value="NZ_JADWYW010000944.1"/>
</dbReference>
<dbReference type="SMART" id="SM00267">
    <property type="entry name" value="GGDEF"/>
    <property type="match status" value="1"/>
</dbReference>
<dbReference type="EMBL" id="JAEACQ010000370">
    <property type="protein sequence ID" value="MBL7633094.1"/>
    <property type="molecule type" value="Genomic_DNA"/>
</dbReference>
<feature type="domain" description="GGDEF" evidence="3">
    <location>
        <begin position="413"/>
        <end position="549"/>
    </location>
</feature>
<dbReference type="SUPFAM" id="SSF55073">
    <property type="entry name" value="Nucleotide cyclase"/>
    <property type="match status" value="1"/>
</dbReference>
<proteinExistence type="predicted"/>
<evidence type="ECO:0000313" key="4">
    <source>
        <dbReference type="EMBL" id="MBL7633094.1"/>
    </source>
</evidence>
<dbReference type="CDD" id="cd01949">
    <property type="entry name" value="GGDEF"/>
    <property type="match status" value="1"/>
</dbReference>
<dbReference type="PANTHER" id="PTHR46663">
    <property type="entry name" value="DIGUANYLATE CYCLASE DGCT-RELATED"/>
    <property type="match status" value="1"/>
</dbReference>
<feature type="transmembrane region" description="Helical" evidence="2">
    <location>
        <begin position="26"/>
        <end position="49"/>
    </location>
</feature>
<dbReference type="PROSITE" id="PS50887">
    <property type="entry name" value="GGDEF"/>
    <property type="match status" value="1"/>
</dbReference>
<dbReference type="AlphaFoldDB" id="A0A937RQJ9"/>
<accession>A0A937RQJ9</accession>
<dbReference type="Gene3D" id="3.30.70.270">
    <property type="match status" value="1"/>
</dbReference>
<evidence type="ECO:0000256" key="1">
    <source>
        <dbReference type="SAM" id="MobiDB-lite"/>
    </source>
</evidence>
<evidence type="ECO:0000259" key="3">
    <source>
        <dbReference type="PROSITE" id="PS50887"/>
    </source>
</evidence>
<keyword evidence="2" id="KW-1133">Transmembrane helix</keyword>
<dbReference type="InterPro" id="IPR000160">
    <property type="entry name" value="GGDEF_dom"/>
</dbReference>
<keyword evidence="2" id="KW-0472">Membrane</keyword>
<name>A0A937RQJ9_9ACTN</name>
<dbReference type="Pfam" id="PF25592">
    <property type="entry name" value="DUF7937"/>
    <property type="match status" value="1"/>
</dbReference>
<dbReference type="PANTHER" id="PTHR46663:SF2">
    <property type="entry name" value="GGDEF DOMAIN-CONTAINING PROTEIN"/>
    <property type="match status" value="1"/>
</dbReference>
<protein>
    <submittedName>
        <fullName evidence="4">GGDEF domain-containing protein</fullName>
    </submittedName>
</protein>
<feature type="transmembrane region" description="Helical" evidence="2">
    <location>
        <begin position="228"/>
        <end position="252"/>
    </location>
</feature>
<evidence type="ECO:0000256" key="2">
    <source>
        <dbReference type="SAM" id="Phobius"/>
    </source>
</evidence>
<keyword evidence="5" id="KW-1185">Reference proteome</keyword>
<feature type="transmembrane region" description="Helical" evidence="2">
    <location>
        <begin position="160"/>
        <end position="182"/>
    </location>
</feature>
<sequence>MVELDGARSAMPAPRPSAGSGRAPPWFWYAVGGCLLLVGLQLGTVVLAAPRSSQISTQLVLSGTEIVATVACLWTARRARRGDRRWRLLIGAMVGGSAAATAVTAVVLLRGRSIDESWSGYAVLLVFYALALAGLLCLPTDPVDSRSGHARWPWRGQVRWYLITTMDAVLIVGSVILLEWQISLDRLVGVGVTDPTTFRVALVHQVCVLILAAAVLLIATFRRPRSPAALALLGAGLLTHGLTINIIAYRIAQDRYDLPHWISVPFTAAFLLILLAVLVPTPVRTREETLTSPHPRALWAHAALPYAALGAAGLPIVAKLINSTALDRFEASVIVGLLVVALGRQMITLAENIQLLAKVREREDQLRYQAFHDPLTGLANRALFTRRLRRAVARSVDADDAPGRDEASIRQETTMSVLFVDLDHFKQVNDALGHAAGDELLKISAQRLRAGTRTADTVARLGGDEFAVILEGRGPDTPCRVAGRLASALQAPCDLAGRPYLPRASLGLVTLDHATRPVNPDILLHQADLAMYTAKHGREGKLVVHRFDPPIPFDHPRPLEDSESEESW</sequence>
<organism evidence="4 5">
    <name type="scientific">Frankia nepalensis</name>
    <dbReference type="NCBI Taxonomy" id="1836974"/>
    <lineage>
        <taxon>Bacteria</taxon>
        <taxon>Bacillati</taxon>
        <taxon>Actinomycetota</taxon>
        <taxon>Actinomycetes</taxon>
        <taxon>Frankiales</taxon>
        <taxon>Frankiaceae</taxon>
        <taxon>Frankia</taxon>
    </lineage>
</organism>
<gene>
    <name evidence="4" type="ORF">I7412_39275</name>
</gene>
<feature type="transmembrane region" description="Helical" evidence="2">
    <location>
        <begin position="258"/>
        <end position="278"/>
    </location>
</feature>
<dbReference type="NCBIfam" id="TIGR00254">
    <property type="entry name" value="GGDEF"/>
    <property type="match status" value="1"/>
</dbReference>
<dbReference type="InterPro" id="IPR057697">
    <property type="entry name" value="DUF7937"/>
</dbReference>